<organism evidence="1 2">
    <name type="scientific">Canariomyces notabilis</name>
    <dbReference type="NCBI Taxonomy" id="2074819"/>
    <lineage>
        <taxon>Eukaryota</taxon>
        <taxon>Fungi</taxon>
        <taxon>Dikarya</taxon>
        <taxon>Ascomycota</taxon>
        <taxon>Pezizomycotina</taxon>
        <taxon>Sordariomycetes</taxon>
        <taxon>Sordariomycetidae</taxon>
        <taxon>Sordariales</taxon>
        <taxon>Chaetomiaceae</taxon>
        <taxon>Canariomyces</taxon>
    </lineage>
</organism>
<dbReference type="GeneID" id="89941461"/>
<dbReference type="EMBL" id="MU853333">
    <property type="protein sequence ID" value="KAK4116506.1"/>
    <property type="molecule type" value="Genomic_DNA"/>
</dbReference>
<dbReference type="Proteomes" id="UP001302812">
    <property type="component" value="Unassembled WGS sequence"/>
</dbReference>
<accession>A0AAN6TLY8</accession>
<name>A0AAN6TLY8_9PEZI</name>
<dbReference type="AlphaFoldDB" id="A0AAN6TLY8"/>
<keyword evidence="2" id="KW-1185">Reference proteome</keyword>
<evidence type="ECO:0000313" key="2">
    <source>
        <dbReference type="Proteomes" id="UP001302812"/>
    </source>
</evidence>
<evidence type="ECO:0000313" key="1">
    <source>
        <dbReference type="EMBL" id="KAK4116506.1"/>
    </source>
</evidence>
<reference evidence="1" key="1">
    <citation type="journal article" date="2023" name="Mol. Phylogenet. Evol.">
        <title>Genome-scale phylogeny and comparative genomics of the fungal order Sordariales.</title>
        <authorList>
            <person name="Hensen N."/>
            <person name="Bonometti L."/>
            <person name="Westerberg I."/>
            <person name="Brannstrom I.O."/>
            <person name="Guillou S."/>
            <person name="Cros-Aarteil S."/>
            <person name="Calhoun S."/>
            <person name="Haridas S."/>
            <person name="Kuo A."/>
            <person name="Mondo S."/>
            <person name="Pangilinan J."/>
            <person name="Riley R."/>
            <person name="LaButti K."/>
            <person name="Andreopoulos B."/>
            <person name="Lipzen A."/>
            <person name="Chen C."/>
            <person name="Yan M."/>
            <person name="Daum C."/>
            <person name="Ng V."/>
            <person name="Clum A."/>
            <person name="Steindorff A."/>
            <person name="Ohm R.A."/>
            <person name="Martin F."/>
            <person name="Silar P."/>
            <person name="Natvig D.O."/>
            <person name="Lalanne C."/>
            <person name="Gautier V."/>
            <person name="Ament-Velasquez S.L."/>
            <person name="Kruys A."/>
            <person name="Hutchinson M.I."/>
            <person name="Powell A.J."/>
            <person name="Barry K."/>
            <person name="Miller A.N."/>
            <person name="Grigoriev I.V."/>
            <person name="Debuchy R."/>
            <person name="Gladieux P."/>
            <person name="Hiltunen Thoren M."/>
            <person name="Johannesson H."/>
        </authorList>
    </citation>
    <scope>NUCLEOTIDE SEQUENCE</scope>
    <source>
        <strain evidence="1">CBS 508.74</strain>
    </source>
</reference>
<comment type="caution">
    <text evidence="1">The sequence shown here is derived from an EMBL/GenBank/DDBJ whole genome shotgun (WGS) entry which is preliminary data.</text>
</comment>
<sequence length="228" mass="25633">MDQRPPFSTWAPPRQGVCRCGGTPDPEEEALFTRHLVRLLALPPAPSRLLPLVPRTLPWESPSARARERILLWIQQTAFPEDWQAEPAGALEVNQYFEASEGDDQVRIVELPHGSRIFELPGSQVWTAELPDNQVRIAELPDNQVWIAELPDNQVRVAELPDSKAWISELPGSQVWIAKLPNTCVAELPDLSWVAELPDNQVWIAELPDNRSDSASFVTAPSRRPSQF</sequence>
<protein>
    <submittedName>
        <fullName evidence="1">Uncharacterized protein</fullName>
    </submittedName>
</protein>
<dbReference type="SUPFAM" id="SSF63829">
    <property type="entry name" value="Calcium-dependent phosphotriesterase"/>
    <property type="match status" value="1"/>
</dbReference>
<proteinExistence type="predicted"/>
<reference evidence="1" key="2">
    <citation type="submission" date="2023-05" db="EMBL/GenBank/DDBJ databases">
        <authorList>
            <consortium name="Lawrence Berkeley National Laboratory"/>
            <person name="Steindorff A."/>
            <person name="Hensen N."/>
            <person name="Bonometti L."/>
            <person name="Westerberg I."/>
            <person name="Brannstrom I.O."/>
            <person name="Guillou S."/>
            <person name="Cros-Aarteil S."/>
            <person name="Calhoun S."/>
            <person name="Haridas S."/>
            <person name="Kuo A."/>
            <person name="Mondo S."/>
            <person name="Pangilinan J."/>
            <person name="Riley R."/>
            <person name="Labutti K."/>
            <person name="Andreopoulos B."/>
            <person name="Lipzen A."/>
            <person name="Chen C."/>
            <person name="Yanf M."/>
            <person name="Daum C."/>
            <person name="Ng V."/>
            <person name="Clum A."/>
            <person name="Ohm R."/>
            <person name="Martin F."/>
            <person name="Silar P."/>
            <person name="Natvig D."/>
            <person name="Lalanne C."/>
            <person name="Gautier V."/>
            <person name="Ament-Velasquez S.L."/>
            <person name="Kruys A."/>
            <person name="Hutchinson M.I."/>
            <person name="Powell A.J."/>
            <person name="Barry K."/>
            <person name="Miller A.N."/>
            <person name="Grigoriev I.V."/>
            <person name="Debuchy R."/>
            <person name="Gladieux P."/>
            <person name="Thoren M.H."/>
            <person name="Johannesson H."/>
        </authorList>
    </citation>
    <scope>NUCLEOTIDE SEQUENCE</scope>
    <source>
        <strain evidence="1">CBS 508.74</strain>
    </source>
</reference>
<gene>
    <name evidence="1" type="ORF">N656DRAFT_794807</name>
</gene>
<dbReference type="RefSeq" id="XP_064674076.1">
    <property type="nucleotide sequence ID" value="XM_064817336.1"/>
</dbReference>